<evidence type="ECO:0000256" key="3">
    <source>
        <dbReference type="ARBA" id="ARBA00023235"/>
    </source>
</evidence>
<dbReference type="GO" id="GO:0016020">
    <property type="term" value="C:membrane"/>
    <property type="evidence" value="ECO:0007669"/>
    <property type="project" value="InterPro"/>
</dbReference>
<dbReference type="Pfam" id="PF05345">
    <property type="entry name" value="He_PIG"/>
    <property type="match status" value="1"/>
</dbReference>
<dbReference type="EC" id="5.2.1.8" evidence="1"/>
<evidence type="ECO:0000256" key="2">
    <source>
        <dbReference type="ARBA" id="ARBA00023110"/>
    </source>
</evidence>
<dbReference type="CDD" id="cd00317">
    <property type="entry name" value="cyclophilin"/>
    <property type="match status" value="1"/>
</dbReference>
<feature type="domain" description="PPIase cyclophilin-type" evidence="5">
    <location>
        <begin position="241"/>
        <end position="393"/>
    </location>
</feature>
<sequence>MSVGRPCHSRRRRLSELLRRLTSAGSTPTRPGRAAGERLRLQCLETRQLLAGDFTGTAALAMGPIDARAELVATSSAASTGLTTQTAAEGEAAPDLVQFAKDLDEAGVIFYGANWCPVCTQQKQLFGDGGDDLPFVEVTGPDRTPNQTGIDNNIQQYPTWVFPDDSRQTGLLTLQELSTLSGVAIPQSEDPTFEAIGDQTVLIGSPLHIPVDAYDPNGGPLTVTVSVDNPSLLEASVVTGNRSIRIDMETYGDMIFELFEQRAPTATGRIIELAEDDFYDGIIFHRVIDNFVIQGGDPTGTGAGGSTLGDFDDDFHPELQHNRSGVLSFAKSSDDTNDSQFFVTEVPTRFLDFNHSVFGQLIEGDDVREAISEHAVDDDDRPTTDIAINTIEVFNDTENSLVMLKATGSGVGTTNVTITVTDSDGNSYDETFQVDVNNDTANSQPYLNEITVPDKFAPGSPATLQLSHTDIEGDAVTYAAQVASSGTGATATVSQSGLVTVTPAAGFTGVVDVFVSVRPGPGVTGNGDNDFDSQRLQFNFEGEQALPAPSNLDLQAGSDTGASSTDNITNAGTLAFTVDGVTSGAKVQLINVATSAVLGEATATGSSVTVTTNNIAGLGNGNYRVAARQTLGGEVSAQSGSIVITYDSTAPASVIGGANRRANVGRDYETDLISSEEGTIVYAFDSAPSGATINSGSGLIQWSPQASDLGDNVFTVSTTDIAGNTRTESFTVSVADEPKIEVKLVARDSDGNEITSLNVGDDFFLEFVGVDARSGFTRDGVYSLYADILFNSSIVRPQSDASIEYVGDFGLAPSGTFATGLIDELGAASTRTTASNEAESVIARVPMEAIASGSVNIRSEPADNSASEVLLFGEDDQVPSDEIFFGTLSLTVGLNFTLNDDTITVAEDSGATTIDVLGNDTTSGSSSLSVISVTQPASGGTVTVNSGVVRFTPDADFNGTATFSYRAGDGSGAQDSASVTVTVTPVNDPPTGTDDTFNVVEDSGANRLDVLANDSIDPDSGETLSVTAVSSSTAGATVVVSSDDGAVDYTPPTGFSGTDTFTYTVSDGQATSVVSVTVTVAPADAPPTAVDDAFAINEDAAEDDYDILQNDQRDTDNQAFVIDSVGTPSANGAVRISSDGTTFFYEPAENFFGTETVTYTIRDTGGGLSVGTVTFTVAAVNDAPPVSSPTIPLVRGSGETVVLALDDLPENVDGDSESLSFVNLGTPSAGGTVSVDSNGDIRYTPPSATFTGTDTVTFEVSDGSGTNSNGTLTIEIQEFTERDVTVRFSSNQAASISNAVRLTGTNAVGNPIDMTGELNDDLSIVFADLLPGQYQVEIPAIPFFSGAEQAQTYAINSTADSGDAVIDAAMGRLRPEFLSIQDWLGSTPAQAVLAAVAPGQSATYAVPTSTASDSISDPVVSMNDAGTSLTINGKDDSDADVTATVLSNDGDVVSDRGQVGDLRLFRINVASDALTYNPVSSSSTQSAATQLAGSSESETANDAASDQLPPASSAEGERTTGSAASAEPSDAVAEAAVTEAYVQPTSGLAAAGDGESEAASRASTSTDVSAPLLSSSLLAAAGSGEGEFSSDTDKAAESASDAESTPRLGRRRLLASGRAASSAPGSGRWSQSDQASGEAAGADSDDSSTPSALSADVVDRVFRRGL</sequence>
<dbReference type="Gene3D" id="2.60.40.2810">
    <property type="match status" value="4"/>
</dbReference>
<feature type="compositionally biased region" description="Low complexity" evidence="4">
    <location>
        <begin position="1480"/>
        <end position="1495"/>
    </location>
</feature>
<dbReference type="NCBIfam" id="NF012211">
    <property type="entry name" value="tand_rpt_95"/>
    <property type="match status" value="4"/>
</dbReference>
<evidence type="ECO:0000313" key="6">
    <source>
        <dbReference type="EMBL" id="KAA5543757.1"/>
    </source>
</evidence>
<dbReference type="PRINTS" id="PR00153">
    <property type="entry name" value="CSAPPISMRASE"/>
</dbReference>
<gene>
    <name evidence="6" type="ORF">FYK55_11280</name>
</gene>
<dbReference type="InterPro" id="IPR044666">
    <property type="entry name" value="Cyclophilin_A-like"/>
</dbReference>
<dbReference type="InterPro" id="IPR002130">
    <property type="entry name" value="Cyclophilin-type_PPIase_dom"/>
</dbReference>
<keyword evidence="2" id="KW-0697">Rotamase</keyword>
<dbReference type="InterPro" id="IPR044016">
    <property type="entry name" value="Big_13"/>
</dbReference>
<dbReference type="SUPFAM" id="SSF49313">
    <property type="entry name" value="Cadherin-like"/>
    <property type="match status" value="1"/>
</dbReference>
<reference evidence="6 7" key="1">
    <citation type="submission" date="2019-08" db="EMBL/GenBank/DDBJ databases">
        <authorList>
            <person name="Dhanesh K."/>
            <person name="Kumar G."/>
            <person name="Sasikala C."/>
            <person name="Venkata Ramana C."/>
        </authorList>
    </citation>
    <scope>NUCLEOTIDE SEQUENCE [LARGE SCALE GENOMIC DNA]</scope>
    <source>
        <strain evidence="6 7">JC645</strain>
    </source>
</reference>
<organism evidence="6 7">
    <name type="scientific">Roseiconus nitratireducens</name>
    <dbReference type="NCBI Taxonomy" id="2605748"/>
    <lineage>
        <taxon>Bacteria</taxon>
        <taxon>Pseudomonadati</taxon>
        <taxon>Planctomycetota</taxon>
        <taxon>Planctomycetia</taxon>
        <taxon>Pirellulales</taxon>
        <taxon>Pirellulaceae</taxon>
        <taxon>Roseiconus</taxon>
    </lineage>
</organism>
<dbReference type="GO" id="GO:0003755">
    <property type="term" value="F:peptidyl-prolyl cis-trans isomerase activity"/>
    <property type="evidence" value="ECO:0007669"/>
    <property type="project" value="UniProtKB-KW"/>
</dbReference>
<dbReference type="SUPFAM" id="SSF50891">
    <property type="entry name" value="Cyclophilin-like"/>
    <property type="match status" value="1"/>
</dbReference>
<dbReference type="InterPro" id="IPR015919">
    <property type="entry name" value="Cadherin-like_sf"/>
</dbReference>
<dbReference type="Gene3D" id="2.40.100.10">
    <property type="entry name" value="Cyclophilin-like"/>
    <property type="match status" value="1"/>
</dbReference>
<feature type="region of interest" description="Disordered" evidence="4">
    <location>
        <begin position="1547"/>
        <end position="1569"/>
    </location>
</feature>
<evidence type="ECO:0000256" key="4">
    <source>
        <dbReference type="SAM" id="MobiDB-lite"/>
    </source>
</evidence>
<keyword evidence="3" id="KW-0413">Isomerase</keyword>
<dbReference type="PROSITE" id="PS50072">
    <property type="entry name" value="CSA_PPIASE_2"/>
    <property type="match status" value="1"/>
</dbReference>
<dbReference type="SUPFAM" id="SSF52833">
    <property type="entry name" value="Thioredoxin-like"/>
    <property type="match status" value="1"/>
</dbReference>
<name>A0A5M6D8B5_9BACT</name>
<dbReference type="Pfam" id="PF00160">
    <property type="entry name" value="Pro_isomerase"/>
    <property type="match status" value="1"/>
</dbReference>
<keyword evidence="7" id="KW-1185">Reference proteome</keyword>
<feature type="compositionally biased region" description="Low complexity" evidence="4">
    <location>
        <begin position="1597"/>
        <end position="1607"/>
    </location>
</feature>
<dbReference type="Proteomes" id="UP000324479">
    <property type="component" value="Unassembled WGS sequence"/>
</dbReference>
<dbReference type="Gene3D" id="2.60.40.10">
    <property type="entry name" value="Immunoglobulins"/>
    <property type="match status" value="2"/>
</dbReference>
<dbReference type="GO" id="GO:0005509">
    <property type="term" value="F:calcium ion binding"/>
    <property type="evidence" value="ECO:0007669"/>
    <property type="project" value="InterPro"/>
</dbReference>
<evidence type="ECO:0000313" key="7">
    <source>
        <dbReference type="Proteomes" id="UP000324479"/>
    </source>
</evidence>
<evidence type="ECO:0000256" key="1">
    <source>
        <dbReference type="ARBA" id="ARBA00013194"/>
    </source>
</evidence>
<dbReference type="InterPro" id="IPR029000">
    <property type="entry name" value="Cyclophilin-like_dom_sf"/>
</dbReference>
<accession>A0A5M6D8B5</accession>
<dbReference type="InterPro" id="IPR036249">
    <property type="entry name" value="Thioredoxin-like_sf"/>
</dbReference>
<feature type="region of interest" description="Disordered" evidence="4">
    <location>
        <begin position="1478"/>
        <end position="1532"/>
    </location>
</feature>
<dbReference type="PANTHER" id="PTHR45625:SF4">
    <property type="entry name" value="PEPTIDYLPROLYL ISOMERASE DOMAIN AND WD REPEAT-CONTAINING PROTEIN 1"/>
    <property type="match status" value="1"/>
</dbReference>
<dbReference type="Gene3D" id="3.40.30.10">
    <property type="entry name" value="Glutaredoxin"/>
    <property type="match status" value="1"/>
</dbReference>
<dbReference type="EMBL" id="VWOX01000005">
    <property type="protein sequence ID" value="KAA5543757.1"/>
    <property type="molecule type" value="Genomic_DNA"/>
</dbReference>
<feature type="region of interest" description="Disordered" evidence="4">
    <location>
        <begin position="1583"/>
        <end position="1666"/>
    </location>
</feature>
<feature type="compositionally biased region" description="Basic and acidic residues" evidence="4">
    <location>
        <begin position="1657"/>
        <end position="1666"/>
    </location>
</feature>
<dbReference type="InterPro" id="IPR013783">
    <property type="entry name" value="Ig-like_fold"/>
</dbReference>
<dbReference type="Pfam" id="PF17963">
    <property type="entry name" value="Big_9"/>
    <property type="match status" value="5"/>
</dbReference>
<comment type="caution">
    <text evidence="6">The sequence shown here is derived from an EMBL/GenBank/DDBJ whole genome shotgun (WGS) entry which is preliminary data.</text>
</comment>
<protein>
    <recommendedName>
        <fullName evidence="1">peptidylprolyl isomerase</fullName>
        <ecNumber evidence="1">5.2.1.8</ecNumber>
    </recommendedName>
</protein>
<proteinExistence type="predicted"/>
<dbReference type="PANTHER" id="PTHR45625">
    <property type="entry name" value="PEPTIDYL-PROLYL CIS-TRANS ISOMERASE-RELATED"/>
    <property type="match status" value="1"/>
</dbReference>
<evidence type="ECO:0000259" key="5">
    <source>
        <dbReference type="PROSITE" id="PS50072"/>
    </source>
</evidence>
<feature type="compositionally biased region" description="Low complexity" evidence="4">
    <location>
        <begin position="1614"/>
        <end position="1656"/>
    </location>
</feature>
<dbReference type="Pfam" id="PF19077">
    <property type="entry name" value="Big_13"/>
    <property type="match status" value="1"/>
</dbReference>